<proteinExistence type="predicted"/>
<evidence type="ECO:0000259" key="3">
    <source>
        <dbReference type="Pfam" id="PF07705"/>
    </source>
</evidence>
<evidence type="ECO:0000256" key="1">
    <source>
        <dbReference type="SAM" id="MobiDB-lite"/>
    </source>
</evidence>
<dbReference type="Pfam" id="PF07705">
    <property type="entry name" value="CARDB"/>
    <property type="match status" value="1"/>
</dbReference>
<feature type="region of interest" description="Disordered" evidence="1">
    <location>
        <begin position="137"/>
        <end position="157"/>
    </location>
</feature>
<keyword evidence="2" id="KW-0732">Signal</keyword>
<dbReference type="EMBL" id="CP018800">
    <property type="protein sequence ID" value="ATX82990.1"/>
    <property type="molecule type" value="Genomic_DNA"/>
</dbReference>
<feature type="signal peptide" evidence="2">
    <location>
        <begin position="1"/>
        <end position="26"/>
    </location>
</feature>
<dbReference type="Proteomes" id="UP000231637">
    <property type="component" value="Chromosome"/>
</dbReference>
<gene>
    <name evidence="4" type="ORF">Ga0123462_2155</name>
</gene>
<evidence type="ECO:0000313" key="4">
    <source>
        <dbReference type="EMBL" id="ATX82990.1"/>
    </source>
</evidence>
<dbReference type="InterPro" id="IPR013783">
    <property type="entry name" value="Ig-like_fold"/>
</dbReference>
<organism evidence="4 5">
    <name type="scientific">Mariprofundus ferrinatatus</name>
    <dbReference type="NCBI Taxonomy" id="1921087"/>
    <lineage>
        <taxon>Bacteria</taxon>
        <taxon>Pseudomonadati</taxon>
        <taxon>Pseudomonadota</taxon>
        <taxon>Candidatius Mariprofundia</taxon>
        <taxon>Mariprofundales</taxon>
        <taxon>Mariprofundaceae</taxon>
        <taxon>Mariprofundus</taxon>
    </lineage>
</organism>
<evidence type="ECO:0000256" key="2">
    <source>
        <dbReference type="SAM" id="SignalP"/>
    </source>
</evidence>
<sequence length="324" mass="35093">MLNRSKPITASLFLSLLPLFAFPVFAQDIQWASDITLRPQSPVAGERATFQVTVRAGREAATGFAVVGGIDGKQLFKKELGELRADRSRNMRFSWRATAGSHKVYFRIVTTTHSRAAVPPELSREFTVQGGSAGAAGVQATAPARSRVVQHDTRSVRKPELRTRPVQATTAISPQTLSSASFQQPTCEGAPLPDIEALYGSGIQGGAVLNSSGGITVTLPFSVPVIVVNRGQCDTGIFSVKAEMRVQAQGVDKVVQLGSKSIHSLPPCRSKGCGEAKESVRFDFTPQYNHALYSFTIEADATHSIDEFNEDNNEIEPELRIDEY</sequence>
<dbReference type="OrthoDB" id="9827305at2"/>
<feature type="chain" id="PRO_5014758950" evidence="2">
    <location>
        <begin position="27"/>
        <end position="324"/>
    </location>
</feature>
<evidence type="ECO:0000313" key="5">
    <source>
        <dbReference type="Proteomes" id="UP000231637"/>
    </source>
</evidence>
<dbReference type="InterPro" id="IPR011635">
    <property type="entry name" value="CARDB"/>
</dbReference>
<dbReference type="RefSeq" id="WP_100266278.1">
    <property type="nucleotide sequence ID" value="NZ_CP018800.1"/>
</dbReference>
<keyword evidence="5" id="KW-1185">Reference proteome</keyword>
<dbReference type="AlphaFoldDB" id="A0A2K8L6Q9"/>
<protein>
    <submittedName>
        <fullName evidence="4">CARDB protein</fullName>
    </submittedName>
</protein>
<dbReference type="Gene3D" id="2.60.40.10">
    <property type="entry name" value="Immunoglobulins"/>
    <property type="match status" value="2"/>
</dbReference>
<accession>A0A2K8L6Q9</accession>
<feature type="domain" description="CARDB" evidence="3">
    <location>
        <begin position="36"/>
        <end position="108"/>
    </location>
</feature>
<name>A0A2K8L6Q9_9PROT</name>
<dbReference type="KEGG" id="mfn:Ga0123462_2155"/>
<reference evidence="4 5" key="1">
    <citation type="submission" date="2016-12" db="EMBL/GenBank/DDBJ databases">
        <title>Isolation and genomic insights into novel planktonic Zetaproteobacteria from stratified waters of the Chesapeake Bay.</title>
        <authorList>
            <person name="McAllister S.M."/>
            <person name="Kato S."/>
            <person name="Chan C.S."/>
            <person name="Chiu B.K."/>
            <person name="Field E.K."/>
        </authorList>
    </citation>
    <scope>NUCLEOTIDE SEQUENCE [LARGE SCALE GENOMIC DNA]</scope>
    <source>
        <strain evidence="4 5">CP-8</strain>
    </source>
</reference>